<dbReference type="AlphaFoldDB" id="A0A368W8A2"/>
<keyword evidence="2" id="KW-1185">Reference proteome</keyword>
<organism evidence="1 2">
    <name type="scientific">Paenibacillus prosopidis</name>
    <dbReference type="NCBI Taxonomy" id="630520"/>
    <lineage>
        <taxon>Bacteria</taxon>
        <taxon>Bacillati</taxon>
        <taxon>Bacillota</taxon>
        <taxon>Bacilli</taxon>
        <taxon>Bacillales</taxon>
        <taxon>Paenibacillaceae</taxon>
        <taxon>Paenibacillus</taxon>
    </lineage>
</organism>
<dbReference type="EMBL" id="QPJD01000003">
    <property type="protein sequence ID" value="RCW50347.1"/>
    <property type="molecule type" value="Genomic_DNA"/>
</dbReference>
<reference evidence="1 2" key="1">
    <citation type="submission" date="2018-07" db="EMBL/GenBank/DDBJ databases">
        <title>Genomic Encyclopedia of Type Strains, Phase III (KMG-III): the genomes of soil and plant-associated and newly described type strains.</title>
        <authorList>
            <person name="Whitman W."/>
        </authorList>
    </citation>
    <scope>NUCLEOTIDE SEQUENCE [LARGE SCALE GENOMIC DNA]</scope>
    <source>
        <strain evidence="1 2">CECT 7506</strain>
    </source>
</reference>
<evidence type="ECO:0000313" key="1">
    <source>
        <dbReference type="EMBL" id="RCW50347.1"/>
    </source>
</evidence>
<protein>
    <submittedName>
        <fullName evidence="1">Uncharacterized protein</fullName>
    </submittedName>
</protein>
<gene>
    <name evidence="1" type="ORF">DFP97_103368</name>
</gene>
<evidence type="ECO:0000313" key="2">
    <source>
        <dbReference type="Proteomes" id="UP000252415"/>
    </source>
</evidence>
<dbReference type="Proteomes" id="UP000252415">
    <property type="component" value="Unassembled WGS sequence"/>
</dbReference>
<accession>A0A368W8A2</accession>
<sequence>MYTGNTCIQETFVVHEYTEDIVWLDIDKERGFGDDVYK</sequence>
<name>A0A368W8A2_9BACL</name>
<comment type="caution">
    <text evidence="1">The sequence shown here is derived from an EMBL/GenBank/DDBJ whole genome shotgun (WGS) entry which is preliminary data.</text>
</comment>
<proteinExistence type="predicted"/>